<evidence type="ECO:0000256" key="2">
    <source>
        <dbReference type="ARBA" id="ARBA00010350"/>
    </source>
</evidence>
<name>A0A179ESS6_ENTTH</name>
<feature type="transmembrane region" description="Helical" evidence="6">
    <location>
        <begin position="107"/>
        <end position="127"/>
    </location>
</feature>
<dbReference type="InterPro" id="IPR006214">
    <property type="entry name" value="Bax_inhibitor_1-related"/>
</dbReference>
<keyword evidence="5 6" id="KW-0472">Membrane</keyword>
<dbReference type="PANTHER" id="PTHR23291">
    <property type="entry name" value="BAX INHIBITOR-RELATED"/>
    <property type="match status" value="1"/>
</dbReference>
<dbReference type="Proteomes" id="UP000078516">
    <property type="component" value="Unassembled WGS sequence"/>
</dbReference>
<keyword evidence="8" id="KW-1185">Reference proteome</keyword>
<comment type="similarity">
    <text evidence="2 6">Belongs to the BI1 family.</text>
</comment>
<evidence type="ECO:0000256" key="5">
    <source>
        <dbReference type="ARBA" id="ARBA00023136"/>
    </source>
</evidence>
<comment type="subcellular location">
    <subcellularLocation>
        <location evidence="1">Membrane</location>
        <topology evidence="1">Multi-pass membrane protein</topology>
    </subcellularLocation>
</comment>
<evidence type="ECO:0000256" key="1">
    <source>
        <dbReference type="ARBA" id="ARBA00004141"/>
    </source>
</evidence>
<dbReference type="CDD" id="cd10432">
    <property type="entry name" value="BI-1-like_bacterial"/>
    <property type="match status" value="1"/>
</dbReference>
<dbReference type="PANTHER" id="PTHR23291:SF50">
    <property type="entry name" value="PROTEIN LIFEGUARD 4"/>
    <property type="match status" value="1"/>
</dbReference>
<reference evidence="7 8" key="1">
    <citation type="submission" date="2016-04" db="EMBL/GenBank/DDBJ databases">
        <title>Draft genome of an Enterococcus thailandicus strain isolated from bovine feces.</title>
        <authorList>
            <person name="Beukers A.G."/>
            <person name="Zaheer R."/>
            <person name="Goji N."/>
            <person name="Cook S.R."/>
            <person name="Amoako K."/>
            <person name="Chaves A.V."/>
            <person name="Ward M.P."/>
            <person name="Mcallister T.A."/>
        </authorList>
    </citation>
    <scope>NUCLEOTIDE SEQUENCE [LARGE SCALE GENOMIC DNA]</scope>
    <source>
        <strain evidence="7 8">F0711D 46</strain>
    </source>
</reference>
<feature type="transmembrane region" description="Helical" evidence="6">
    <location>
        <begin position="200"/>
        <end position="223"/>
    </location>
</feature>
<evidence type="ECO:0000313" key="8">
    <source>
        <dbReference type="Proteomes" id="UP000078516"/>
    </source>
</evidence>
<dbReference type="Pfam" id="PF01027">
    <property type="entry name" value="Bax1-I"/>
    <property type="match status" value="1"/>
</dbReference>
<dbReference type="EMBL" id="LWMN01000010">
    <property type="protein sequence ID" value="OAQ56267.1"/>
    <property type="molecule type" value="Genomic_DNA"/>
</dbReference>
<protein>
    <submittedName>
        <fullName evidence="7">Uncharacterized protein</fullName>
    </submittedName>
</protein>
<sequence>MNNQSVANEGINRFYSKVYGFLGVGLALSALTSYLALSVFPQQVATFINGFPLGFMGLWIVQIILVLVLSAKAQKNPSLAIGGFIAYSLLNGLVLAVTLAFYDIGTITQAFLTATGMFIGMSVVGMVTKKDLSGIGRAGLAALIGVIIAMFVNIFLLHSSAVDFFISILLVLIFAGITAYDNQNIRKVYIQSNGTANSGVAVFMALQLYLDFINLFLAFLRIFGRNN</sequence>
<proteinExistence type="inferred from homology"/>
<feature type="transmembrane region" description="Helical" evidence="6">
    <location>
        <begin position="139"/>
        <end position="158"/>
    </location>
</feature>
<dbReference type="KEGG" id="eth:CK496_05490"/>
<organism evidence="7 8">
    <name type="scientific">Enterococcus thailandicus</name>
    <dbReference type="NCBI Taxonomy" id="417368"/>
    <lineage>
        <taxon>Bacteria</taxon>
        <taxon>Bacillati</taxon>
        <taxon>Bacillota</taxon>
        <taxon>Bacilli</taxon>
        <taxon>Lactobacillales</taxon>
        <taxon>Enterococcaceae</taxon>
        <taxon>Enterococcus</taxon>
    </lineage>
</organism>
<dbReference type="GO" id="GO:0005886">
    <property type="term" value="C:plasma membrane"/>
    <property type="evidence" value="ECO:0007669"/>
    <property type="project" value="TreeGrafter"/>
</dbReference>
<accession>A0A179ESS6</accession>
<dbReference type="AlphaFoldDB" id="A0A179ESS6"/>
<dbReference type="GeneID" id="77487090"/>
<feature type="transmembrane region" description="Helical" evidence="6">
    <location>
        <begin position="46"/>
        <end position="69"/>
    </location>
</feature>
<evidence type="ECO:0000313" key="7">
    <source>
        <dbReference type="EMBL" id="OAQ56267.1"/>
    </source>
</evidence>
<feature type="transmembrane region" description="Helical" evidence="6">
    <location>
        <begin position="164"/>
        <end position="180"/>
    </location>
</feature>
<evidence type="ECO:0000256" key="6">
    <source>
        <dbReference type="RuleBase" id="RU004379"/>
    </source>
</evidence>
<keyword evidence="3 6" id="KW-0812">Transmembrane</keyword>
<feature type="transmembrane region" description="Helical" evidence="6">
    <location>
        <begin position="81"/>
        <end position="101"/>
    </location>
</feature>
<dbReference type="RefSeq" id="WP_067481774.1">
    <property type="nucleotide sequence ID" value="NZ_BSWX01000001.1"/>
</dbReference>
<keyword evidence="4 6" id="KW-1133">Transmembrane helix</keyword>
<gene>
    <name evidence="7" type="ORF">A6E74_02320</name>
</gene>
<evidence type="ECO:0000256" key="4">
    <source>
        <dbReference type="ARBA" id="ARBA00022989"/>
    </source>
</evidence>
<comment type="caution">
    <text evidence="7">The sequence shown here is derived from an EMBL/GenBank/DDBJ whole genome shotgun (WGS) entry which is preliminary data.</text>
</comment>
<feature type="transmembrane region" description="Helical" evidence="6">
    <location>
        <begin position="18"/>
        <end position="40"/>
    </location>
</feature>
<evidence type="ECO:0000256" key="3">
    <source>
        <dbReference type="ARBA" id="ARBA00022692"/>
    </source>
</evidence>